<reference evidence="2 3" key="1">
    <citation type="submission" date="2016-11" db="EMBL/GenBank/DDBJ databases">
        <authorList>
            <person name="Jaros S."/>
            <person name="Januszkiewicz K."/>
            <person name="Wedrychowicz H."/>
        </authorList>
    </citation>
    <scope>NUCLEOTIDE SEQUENCE [LARGE SCALE GENOMIC DNA]</scope>
    <source>
        <strain evidence="2 3">DSM 26883</strain>
    </source>
</reference>
<dbReference type="SUPFAM" id="SSF54736">
    <property type="entry name" value="ClpS-like"/>
    <property type="match status" value="1"/>
</dbReference>
<evidence type="ECO:0000313" key="3">
    <source>
        <dbReference type="Proteomes" id="UP000184436"/>
    </source>
</evidence>
<dbReference type="GO" id="GO:0003735">
    <property type="term" value="F:structural constituent of ribosome"/>
    <property type="evidence" value="ECO:0007669"/>
    <property type="project" value="InterPro"/>
</dbReference>
<evidence type="ECO:0000313" key="2">
    <source>
        <dbReference type="EMBL" id="SHF36035.1"/>
    </source>
</evidence>
<name>A0A1M5B0N5_9BACE</name>
<proteinExistence type="predicted"/>
<dbReference type="EMBL" id="FQVD01000017">
    <property type="protein sequence ID" value="SHF36035.1"/>
    <property type="molecule type" value="Genomic_DNA"/>
</dbReference>
<keyword evidence="2" id="KW-0687">Ribonucleoprotein</keyword>
<keyword evidence="3" id="KW-1185">Reference proteome</keyword>
<dbReference type="OrthoDB" id="9870002at2"/>
<sequence>MKKSLFCILLISSVIFNSCSDEDSFLDEQSVKPIEKIQKRNSDLNVPYTIELVSVPPSNKLKIVALVKELFVIDLFLAKMLVDNPPKLLPAVESYSIAKEYMQKLSAEGATVRIAN</sequence>
<dbReference type="RefSeq" id="WP_081800217.1">
    <property type="nucleotide sequence ID" value="NZ_FQVD01000017.1"/>
</dbReference>
<evidence type="ECO:0000259" key="1">
    <source>
        <dbReference type="Pfam" id="PF00542"/>
    </source>
</evidence>
<dbReference type="InterPro" id="IPR014719">
    <property type="entry name" value="Ribosomal_bL12_C/ClpS-like"/>
</dbReference>
<accession>A0A1M5B0N5</accession>
<protein>
    <submittedName>
        <fullName evidence="2">Ribosomal protein L7/L12 C-terminal domain-containing protein</fullName>
    </submittedName>
</protein>
<dbReference type="GO" id="GO:0005840">
    <property type="term" value="C:ribosome"/>
    <property type="evidence" value="ECO:0007669"/>
    <property type="project" value="UniProtKB-KW"/>
</dbReference>
<dbReference type="Pfam" id="PF00542">
    <property type="entry name" value="Ribosomal_L12"/>
    <property type="match status" value="1"/>
</dbReference>
<dbReference type="AlphaFoldDB" id="A0A1M5B0N5"/>
<feature type="domain" description="Large ribosomal subunit protein bL12 C-terminal" evidence="1">
    <location>
        <begin position="49"/>
        <end position="114"/>
    </location>
</feature>
<gene>
    <name evidence="2" type="ORF">SAMN05444349_11718</name>
</gene>
<dbReference type="STRING" id="871325.SAMN05444349_11718"/>
<dbReference type="InterPro" id="IPR013823">
    <property type="entry name" value="Ribosomal_bL12_C"/>
</dbReference>
<keyword evidence="2" id="KW-0689">Ribosomal protein</keyword>
<dbReference type="GO" id="GO:0006412">
    <property type="term" value="P:translation"/>
    <property type="evidence" value="ECO:0007669"/>
    <property type="project" value="InterPro"/>
</dbReference>
<organism evidence="2 3">
    <name type="scientific">Bacteroides faecichinchillae</name>
    <dbReference type="NCBI Taxonomy" id="871325"/>
    <lineage>
        <taxon>Bacteria</taxon>
        <taxon>Pseudomonadati</taxon>
        <taxon>Bacteroidota</taxon>
        <taxon>Bacteroidia</taxon>
        <taxon>Bacteroidales</taxon>
        <taxon>Bacteroidaceae</taxon>
        <taxon>Bacteroides</taxon>
    </lineage>
</organism>
<dbReference type="Proteomes" id="UP000184436">
    <property type="component" value="Unassembled WGS sequence"/>
</dbReference>
<dbReference type="Gene3D" id="3.30.1390.10">
    <property type="match status" value="1"/>
</dbReference>